<sequence>MPSTFPTSSASSFPGPFRIAIIGLGGIGSTFAFHLSSKGHHEITAIVRPKSKRYDQLSTSKAILTTSKESAPLSSVEQALDPTIEYDLVIVTLLAHQVQGDVLEALRRSKAKGILFMFNQVDPEGLSRAVLLEPTSDNSSSNPSSAPRILAFGMPFVQGFLLPSGELSHKLGAMGAQSLLSHPPYVTLFNACSLPASHEPQMKRWLESHVPLCIAFESISYKAMSNNPPKGTGATWAQAKLVAKGTRASFRLVETVHGRPIYPSGKRWFSFAPVWCMAGVFWGMSRIPSVRELLAMGVEESRRLVDELVERGEKEGKEELLSAVRAMRA</sequence>
<dbReference type="SUPFAM" id="SSF51735">
    <property type="entry name" value="NAD(P)-binding Rossmann-fold domains"/>
    <property type="match status" value="1"/>
</dbReference>
<evidence type="ECO:0000259" key="1">
    <source>
        <dbReference type="Pfam" id="PF02558"/>
    </source>
</evidence>
<dbReference type="InterPro" id="IPR013332">
    <property type="entry name" value="KPR_N"/>
</dbReference>
<dbReference type="AlphaFoldDB" id="A0A2X0MBW9"/>
<name>A0A2X0MBW9_9BASI</name>
<proteinExistence type="predicted"/>
<dbReference type="Proteomes" id="UP000249723">
    <property type="component" value="Unassembled WGS sequence"/>
</dbReference>
<gene>
    <name evidence="2" type="ORF">BZ3500_MVSOF-1268-A1-R1_CHR9G10362</name>
</gene>
<keyword evidence="3" id="KW-1185">Reference proteome</keyword>
<evidence type="ECO:0000313" key="2">
    <source>
        <dbReference type="EMBL" id="SCZ99968.1"/>
    </source>
</evidence>
<dbReference type="OrthoDB" id="3629910at2759"/>
<reference evidence="3" key="1">
    <citation type="submission" date="2016-10" db="EMBL/GenBank/DDBJ databases">
        <authorList>
            <person name="Jeantristanb JTB J.-T."/>
            <person name="Ricardo R."/>
        </authorList>
    </citation>
    <scope>NUCLEOTIDE SEQUENCE [LARGE SCALE GENOMIC DNA]</scope>
</reference>
<feature type="domain" description="Ketopantoate reductase N-terminal" evidence="1">
    <location>
        <begin position="19"/>
        <end position="121"/>
    </location>
</feature>
<dbReference type="Gene3D" id="3.40.50.720">
    <property type="entry name" value="NAD(P)-binding Rossmann-like Domain"/>
    <property type="match status" value="1"/>
</dbReference>
<accession>A0A2X0MBW9</accession>
<dbReference type="Pfam" id="PF02558">
    <property type="entry name" value="ApbA"/>
    <property type="match status" value="1"/>
</dbReference>
<organism evidence="2 3">
    <name type="scientific">Microbotryum saponariae</name>
    <dbReference type="NCBI Taxonomy" id="289078"/>
    <lineage>
        <taxon>Eukaryota</taxon>
        <taxon>Fungi</taxon>
        <taxon>Dikarya</taxon>
        <taxon>Basidiomycota</taxon>
        <taxon>Pucciniomycotina</taxon>
        <taxon>Microbotryomycetes</taxon>
        <taxon>Microbotryales</taxon>
        <taxon>Microbotryaceae</taxon>
        <taxon>Microbotryum</taxon>
    </lineage>
</organism>
<evidence type="ECO:0000313" key="3">
    <source>
        <dbReference type="Proteomes" id="UP000249723"/>
    </source>
</evidence>
<dbReference type="EMBL" id="FMWP01000107">
    <property type="protein sequence ID" value="SCZ99968.1"/>
    <property type="molecule type" value="Genomic_DNA"/>
</dbReference>
<protein>
    <submittedName>
        <fullName evidence="2">BZ3500_MvSof-1268-A1-R1_Chr9g10362 protein</fullName>
    </submittedName>
</protein>
<dbReference type="STRING" id="289078.A0A2X0MBW9"/>
<dbReference type="InterPro" id="IPR036291">
    <property type="entry name" value="NAD(P)-bd_dom_sf"/>
</dbReference>